<keyword evidence="6 10" id="KW-0067">ATP-binding</keyword>
<dbReference type="FunFam" id="2.170.220.10:FF:000001">
    <property type="entry name" value="methionine--tRNA ligase, mitochondrial"/>
    <property type="match status" value="1"/>
</dbReference>
<dbReference type="Proteomes" id="UP000435138">
    <property type="component" value="Unassembled WGS sequence"/>
</dbReference>
<evidence type="ECO:0000256" key="6">
    <source>
        <dbReference type="ARBA" id="ARBA00022840"/>
    </source>
</evidence>
<dbReference type="CDD" id="cd00814">
    <property type="entry name" value="MetRS_core"/>
    <property type="match status" value="1"/>
</dbReference>
<dbReference type="SUPFAM" id="SSF52374">
    <property type="entry name" value="Nucleotidylyl transferase"/>
    <property type="match status" value="1"/>
</dbReference>
<keyword evidence="14" id="KW-1185">Reference proteome</keyword>
<dbReference type="InterPro" id="IPR009080">
    <property type="entry name" value="tRNAsynth_Ia_anticodon-bd"/>
</dbReference>
<protein>
    <recommendedName>
        <fullName evidence="10">Methionine--tRNA ligase</fullName>
        <ecNumber evidence="10">6.1.1.10</ecNumber>
    </recommendedName>
    <alternativeName>
        <fullName evidence="10">Methionyl-tRNA synthetase</fullName>
        <shortName evidence="10">MetRS</shortName>
    </alternativeName>
</protein>
<dbReference type="NCBIfam" id="TIGR00398">
    <property type="entry name" value="metG"/>
    <property type="match status" value="1"/>
</dbReference>
<comment type="similarity">
    <text evidence="10">Belongs to the class-I aminoacyl-tRNA synthetase family. MetG type 2B subfamily.</text>
</comment>
<dbReference type="HAMAP" id="MF_01228">
    <property type="entry name" value="Met_tRNA_synth_type2"/>
    <property type="match status" value="1"/>
</dbReference>
<dbReference type="PANTHER" id="PTHR43326">
    <property type="entry name" value="METHIONYL-TRNA SYNTHETASE"/>
    <property type="match status" value="1"/>
</dbReference>
<dbReference type="GO" id="GO:0005737">
    <property type="term" value="C:cytoplasm"/>
    <property type="evidence" value="ECO:0007669"/>
    <property type="project" value="UniProtKB-SubCell"/>
</dbReference>
<evidence type="ECO:0000256" key="1">
    <source>
        <dbReference type="ARBA" id="ARBA00003314"/>
    </source>
</evidence>
<dbReference type="RefSeq" id="WP_153352158.1">
    <property type="nucleotide sequence ID" value="NZ_JAYKOO010000001.1"/>
</dbReference>
<dbReference type="NCBIfam" id="NF008900">
    <property type="entry name" value="PRK12267.1"/>
    <property type="match status" value="1"/>
</dbReference>
<name>A0A6A8A1S5_9HYPH</name>
<comment type="subcellular location">
    <subcellularLocation>
        <location evidence="2 10">Cytoplasm</location>
    </subcellularLocation>
</comment>
<reference evidence="13 14" key="1">
    <citation type="submission" date="2019-11" db="EMBL/GenBank/DDBJ databases">
        <title>Genome analysis of Rhizobacterium cereale a novel genus and species isolated from maize roots in North Spain.</title>
        <authorList>
            <person name="Menendez E."/>
            <person name="Flores-Felix J.D."/>
            <person name="Ramirez-Bahena M.-H."/>
            <person name="Igual J.M."/>
            <person name="Garcia-Fraile P."/>
            <person name="Peix A."/>
            <person name="Velazquez E."/>
        </authorList>
    </citation>
    <scope>NUCLEOTIDE SEQUENCE [LARGE SCALE GENOMIC DNA]</scope>
    <source>
        <strain evidence="13 14">RZME27</strain>
    </source>
</reference>
<evidence type="ECO:0000256" key="2">
    <source>
        <dbReference type="ARBA" id="ARBA00004496"/>
    </source>
</evidence>
<comment type="function">
    <text evidence="1 10">Is required not only for elongation of protein synthesis but also for the initiation of all mRNA translation through initiator tRNA(fMet) aminoacylation.</text>
</comment>
<dbReference type="GO" id="GO:0006431">
    <property type="term" value="P:methionyl-tRNA aminoacylation"/>
    <property type="evidence" value="ECO:0007669"/>
    <property type="project" value="UniProtKB-UniRule"/>
</dbReference>
<sequence length="519" mass="57887">MSDKTPYYITTAISYPNGKPHIGHAYELIATDAMARFQRLDGRDVFFLTGTDEHGQKMQQTARKEGISPEELAERNSNEFRQMGKLLNASNDDFIRTTEPRHHEASQAIWNLMADAGDIYKDSYAGWYSVRDEAYYGEDETEVRADGVRYGPQGTPVEWVEESSYFFKLSEYQDRLLKLYEEQPDFIGPAERRNEIISFVKSGLRDLSISRTTFDWGVKVPNDPEHVMYVWVDALTNYLTATGLLTDRNAPLAKFWPADAHIIGKDIIRFHTVYWPAFLMSAGLPLPKRVFAHGFVLAKGGEKMSKSLGNVLDPFELIEHFGLDQIRYYLMREISFGQDGYCSEEGIGIRINADLANGIGNLASRSLSMIVKNCDGQIPQPGELTEEDKAMLTAADGLLAVCREEMGKQAIHKAVAAIIAVVSETDRYFAAQEPWALKKTDLERMGTVLYVTAEVVRQIAILLQPYMPASATKLLDLVAAPADSRNFAALGEAGRLVPGTVLEAPTPVFPRYVAPAASA</sequence>
<evidence type="ECO:0000256" key="8">
    <source>
        <dbReference type="ARBA" id="ARBA00023146"/>
    </source>
</evidence>
<feature type="short sequence motif" description="'KMSKS' region" evidence="10">
    <location>
        <begin position="303"/>
        <end position="307"/>
    </location>
</feature>
<comment type="caution">
    <text evidence="10">Lacks conserved residue(s) required for the propagation of feature annotation.</text>
</comment>
<keyword evidence="7 10" id="KW-0648">Protein biosynthesis</keyword>
<keyword evidence="4 10" id="KW-0436">Ligase</keyword>
<evidence type="ECO:0000313" key="13">
    <source>
        <dbReference type="EMBL" id="MQY44593.1"/>
    </source>
</evidence>
<accession>A0A6A8A1S5</accession>
<organism evidence="13 14">
    <name type="scientific">Endobacterium cereale</name>
    <dbReference type="NCBI Taxonomy" id="2663029"/>
    <lineage>
        <taxon>Bacteria</taxon>
        <taxon>Pseudomonadati</taxon>
        <taxon>Pseudomonadota</taxon>
        <taxon>Alphaproteobacteria</taxon>
        <taxon>Hyphomicrobiales</taxon>
        <taxon>Rhizobiaceae</taxon>
        <taxon>Endobacterium</taxon>
    </lineage>
</organism>
<dbReference type="Gene3D" id="3.40.50.620">
    <property type="entry name" value="HUPs"/>
    <property type="match status" value="1"/>
</dbReference>
<evidence type="ECO:0000256" key="4">
    <source>
        <dbReference type="ARBA" id="ARBA00022598"/>
    </source>
</evidence>
<dbReference type="Pfam" id="PF09334">
    <property type="entry name" value="tRNA-synt_1g"/>
    <property type="match status" value="1"/>
</dbReference>
<evidence type="ECO:0000313" key="14">
    <source>
        <dbReference type="Proteomes" id="UP000435138"/>
    </source>
</evidence>
<dbReference type="EC" id="6.1.1.10" evidence="10"/>
<dbReference type="Gene3D" id="1.10.730.10">
    <property type="entry name" value="Isoleucyl-tRNA Synthetase, Domain 1"/>
    <property type="match status" value="1"/>
</dbReference>
<dbReference type="EMBL" id="WIXI01000022">
    <property type="protein sequence ID" value="MQY44593.1"/>
    <property type="molecule type" value="Genomic_DNA"/>
</dbReference>
<dbReference type="SUPFAM" id="SSF47323">
    <property type="entry name" value="Anticodon-binding domain of a subclass of class I aminoacyl-tRNA synthetases"/>
    <property type="match status" value="1"/>
</dbReference>
<feature type="domain" description="Methionyl-tRNA synthetase anticodon-binding" evidence="12">
    <location>
        <begin position="378"/>
        <end position="509"/>
    </location>
</feature>
<comment type="subunit">
    <text evidence="10">Monomer.</text>
</comment>
<keyword evidence="3 10" id="KW-0963">Cytoplasm</keyword>
<dbReference type="Gene3D" id="2.170.220.10">
    <property type="match status" value="1"/>
</dbReference>
<dbReference type="GO" id="GO:0004825">
    <property type="term" value="F:methionine-tRNA ligase activity"/>
    <property type="evidence" value="ECO:0007669"/>
    <property type="project" value="UniProtKB-UniRule"/>
</dbReference>
<dbReference type="PROSITE" id="PS00178">
    <property type="entry name" value="AA_TRNA_LIGASE_I"/>
    <property type="match status" value="1"/>
</dbReference>
<evidence type="ECO:0000256" key="3">
    <source>
        <dbReference type="ARBA" id="ARBA00022490"/>
    </source>
</evidence>
<dbReference type="InterPro" id="IPR023457">
    <property type="entry name" value="Met-tRNA_synth_2"/>
</dbReference>
<feature type="short sequence motif" description="'HIGH' region" evidence="10">
    <location>
        <begin position="14"/>
        <end position="24"/>
    </location>
</feature>
<dbReference type="GO" id="GO:0005524">
    <property type="term" value="F:ATP binding"/>
    <property type="evidence" value="ECO:0007669"/>
    <property type="project" value="UniProtKB-UniRule"/>
</dbReference>
<evidence type="ECO:0000256" key="10">
    <source>
        <dbReference type="HAMAP-Rule" id="MF_01228"/>
    </source>
</evidence>
<evidence type="ECO:0000259" key="12">
    <source>
        <dbReference type="Pfam" id="PF19303"/>
    </source>
</evidence>
<dbReference type="PRINTS" id="PR01041">
    <property type="entry name" value="TRNASYNTHMET"/>
</dbReference>
<dbReference type="CDD" id="cd07957">
    <property type="entry name" value="Anticodon_Ia_Met"/>
    <property type="match status" value="1"/>
</dbReference>
<dbReference type="InterPro" id="IPR041872">
    <property type="entry name" value="Anticodon_Met"/>
</dbReference>
<evidence type="ECO:0000256" key="5">
    <source>
        <dbReference type="ARBA" id="ARBA00022741"/>
    </source>
</evidence>
<dbReference type="InterPro" id="IPR014729">
    <property type="entry name" value="Rossmann-like_a/b/a_fold"/>
</dbReference>
<dbReference type="InterPro" id="IPR033911">
    <property type="entry name" value="MetRS_core"/>
</dbReference>
<dbReference type="PANTHER" id="PTHR43326:SF1">
    <property type="entry name" value="METHIONINE--TRNA LIGASE, MITOCHONDRIAL"/>
    <property type="match status" value="1"/>
</dbReference>
<evidence type="ECO:0000256" key="7">
    <source>
        <dbReference type="ARBA" id="ARBA00022917"/>
    </source>
</evidence>
<gene>
    <name evidence="10" type="primary">metG</name>
    <name evidence="13" type="ORF">GAO09_00695</name>
</gene>
<keyword evidence="5 10" id="KW-0547">Nucleotide-binding</keyword>
<dbReference type="Pfam" id="PF19303">
    <property type="entry name" value="Anticodon_3"/>
    <property type="match status" value="1"/>
</dbReference>
<comment type="caution">
    <text evidence="13">The sequence shown here is derived from an EMBL/GenBank/DDBJ whole genome shotgun (WGS) entry which is preliminary data.</text>
</comment>
<evidence type="ECO:0000256" key="9">
    <source>
        <dbReference type="ARBA" id="ARBA00047364"/>
    </source>
</evidence>
<dbReference type="InterPro" id="IPR014758">
    <property type="entry name" value="Met-tRNA_synth"/>
</dbReference>
<proteinExistence type="inferred from homology"/>
<dbReference type="InterPro" id="IPR015413">
    <property type="entry name" value="Methionyl/Leucyl_tRNA_Synth"/>
</dbReference>
<keyword evidence="8 10" id="KW-0030">Aminoacyl-tRNA synthetase</keyword>
<dbReference type="InterPro" id="IPR001412">
    <property type="entry name" value="aa-tRNA-synth_I_CS"/>
</dbReference>
<evidence type="ECO:0000259" key="11">
    <source>
        <dbReference type="Pfam" id="PF09334"/>
    </source>
</evidence>
<dbReference type="AlphaFoldDB" id="A0A6A8A1S5"/>
<feature type="domain" description="Methionyl/Leucyl tRNA synthetase" evidence="11">
    <location>
        <begin position="7"/>
        <end position="366"/>
    </location>
</feature>
<comment type="catalytic activity">
    <reaction evidence="9 10">
        <text>tRNA(Met) + L-methionine + ATP = L-methionyl-tRNA(Met) + AMP + diphosphate</text>
        <dbReference type="Rhea" id="RHEA:13481"/>
        <dbReference type="Rhea" id="RHEA-COMP:9667"/>
        <dbReference type="Rhea" id="RHEA-COMP:9698"/>
        <dbReference type="ChEBI" id="CHEBI:30616"/>
        <dbReference type="ChEBI" id="CHEBI:33019"/>
        <dbReference type="ChEBI" id="CHEBI:57844"/>
        <dbReference type="ChEBI" id="CHEBI:78442"/>
        <dbReference type="ChEBI" id="CHEBI:78530"/>
        <dbReference type="ChEBI" id="CHEBI:456215"/>
        <dbReference type="EC" id="6.1.1.10"/>
    </reaction>
</comment>